<keyword evidence="4 10" id="KW-0812">Transmembrane</keyword>
<dbReference type="InterPro" id="IPR008677">
    <property type="entry name" value="MRVI1"/>
</dbReference>
<dbReference type="PROSITE" id="PS50222">
    <property type="entry name" value="EF_HAND_2"/>
    <property type="match status" value="1"/>
</dbReference>
<proteinExistence type="predicted"/>
<keyword evidence="13" id="KW-1185">Reference proteome</keyword>
<reference evidence="13" key="1">
    <citation type="journal article" date="2017" name="bioRxiv">
        <title>Comparative analysis of the genomes of Stylophora pistillata and Acropora digitifera provides evidence for extensive differences between species of corals.</title>
        <authorList>
            <person name="Voolstra C.R."/>
            <person name="Li Y."/>
            <person name="Liew Y.J."/>
            <person name="Baumgarten S."/>
            <person name="Zoccola D."/>
            <person name="Flot J.-F."/>
            <person name="Tambutte S."/>
            <person name="Allemand D."/>
            <person name="Aranda M."/>
        </authorList>
    </citation>
    <scope>NUCLEOTIDE SEQUENCE [LARGE SCALE GENOMIC DNA]</scope>
</reference>
<dbReference type="Proteomes" id="UP000225706">
    <property type="component" value="Unassembled WGS sequence"/>
</dbReference>
<comment type="subcellular location">
    <subcellularLocation>
        <location evidence="2">Cytoplasm</location>
    </subcellularLocation>
    <subcellularLocation>
        <location evidence="1">Membrane</location>
        <topology evidence="1">Single-pass membrane protein</topology>
    </subcellularLocation>
</comment>
<evidence type="ECO:0000256" key="10">
    <source>
        <dbReference type="SAM" id="Phobius"/>
    </source>
</evidence>
<feature type="domain" description="EF-hand" evidence="11">
    <location>
        <begin position="19"/>
        <end position="54"/>
    </location>
</feature>
<dbReference type="GO" id="GO:0016020">
    <property type="term" value="C:membrane"/>
    <property type="evidence" value="ECO:0007669"/>
    <property type="project" value="UniProtKB-SubCell"/>
</dbReference>
<dbReference type="InterPro" id="IPR002048">
    <property type="entry name" value="EF_hand_dom"/>
</dbReference>
<keyword evidence="3" id="KW-0963">Cytoplasm</keyword>
<feature type="transmembrane region" description="Helical" evidence="10">
    <location>
        <begin position="1379"/>
        <end position="1402"/>
    </location>
</feature>
<feature type="region of interest" description="Disordered" evidence="9">
    <location>
        <begin position="1185"/>
        <end position="1228"/>
    </location>
</feature>
<keyword evidence="7 10" id="KW-0472">Membrane</keyword>
<keyword evidence="5 10" id="KW-1133">Transmembrane helix</keyword>
<evidence type="ECO:0000256" key="7">
    <source>
        <dbReference type="ARBA" id="ARBA00023136"/>
    </source>
</evidence>
<evidence type="ECO:0000313" key="12">
    <source>
        <dbReference type="EMBL" id="PFX28050.1"/>
    </source>
</evidence>
<evidence type="ECO:0000256" key="1">
    <source>
        <dbReference type="ARBA" id="ARBA00004167"/>
    </source>
</evidence>
<dbReference type="GO" id="GO:0005509">
    <property type="term" value="F:calcium ion binding"/>
    <property type="evidence" value="ECO:0007669"/>
    <property type="project" value="InterPro"/>
</dbReference>
<dbReference type="OrthoDB" id="10062605at2759"/>
<feature type="region of interest" description="Disordered" evidence="9">
    <location>
        <begin position="797"/>
        <end position="821"/>
    </location>
</feature>
<feature type="coiled-coil region" evidence="8">
    <location>
        <begin position="164"/>
        <end position="264"/>
    </location>
</feature>
<feature type="compositionally biased region" description="Basic and acidic residues" evidence="9">
    <location>
        <begin position="1272"/>
        <end position="1282"/>
    </location>
</feature>
<dbReference type="PANTHER" id="PTHR15352:SF1">
    <property type="entry name" value="KASH5-LIKE COILED-COIL DOMAIN-CONTAINING PROTEIN"/>
    <property type="match status" value="1"/>
</dbReference>
<dbReference type="EMBL" id="LSMT01000090">
    <property type="protein sequence ID" value="PFX28050.1"/>
    <property type="molecule type" value="Genomic_DNA"/>
</dbReference>
<organism evidence="12 13">
    <name type="scientific">Stylophora pistillata</name>
    <name type="common">Smooth cauliflower coral</name>
    <dbReference type="NCBI Taxonomy" id="50429"/>
    <lineage>
        <taxon>Eukaryota</taxon>
        <taxon>Metazoa</taxon>
        <taxon>Cnidaria</taxon>
        <taxon>Anthozoa</taxon>
        <taxon>Hexacorallia</taxon>
        <taxon>Scleractinia</taxon>
        <taxon>Astrocoeniina</taxon>
        <taxon>Pocilloporidae</taxon>
        <taxon>Stylophora</taxon>
    </lineage>
</organism>
<accession>A0A2B4SGT2</accession>
<dbReference type="GO" id="GO:0005737">
    <property type="term" value="C:cytoplasm"/>
    <property type="evidence" value="ECO:0007669"/>
    <property type="project" value="UniProtKB-SubCell"/>
</dbReference>
<dbReference type="PANTHER" id="PTHR15352">
    <property type="entry name" value="LYMPHOID-RESTRICTED MEMBRANE PROTEIN, JAW1"/>
    <property type="match status" value="1"/>
</dbReference>
<feature type="compositionally biased region" description="Low complexity" evidence="9">
    <location>
        <begin position="797"/>
        <end position="806"/>
    </location>
</feature>
<feature type="coiled-coil region" evidence="8">
    <location>
        <begin position="538"/>
        <end position="691"/>
    </location>
</feature>
<feature type="compositionally biased region" description="Polar residues" evidence="9">
    <location>
        <begin position="1204"/>
        <end position="1216"/>
    </location>
</feature>
<feature type="region of interest" description="Disordered" evidence="9">
    <location>
        <begin position="1251"/>
        <end position="1357"/>
    </location>
</feature>
<evidence type="ECO:0000259" key="11">
    <source>
        <dbReference type="PROSITE" id="PS50222"/>
    </source>
</evidence>
<dbReference type="STRING" id="50429.A0A2B4SGT2"/>
<keyword evidence="6 8" id="KW-0175">Coiled coil</keyword>
<dbReference type="Pfam" id="PF05781">
    <property type="entry name" value="MRVI1"/>
    <property type="match status" value="1"/>
</dbReference>
<comment type="caution">
    <text evidence="12">The sequence shown here is derived from an EMBL/GenBank/DDBJ whole genome shotgun (WGS) entry which is preliminary data.</text>
</comment>
<sequence>MMDTAGPEKDDDPSKISDDADAVLDNFFYDCDKDNTGRVSVSKLIEYLRNAISSGTEEFAGSLDDLSLILDPDGKDMEIGLTSFQEGIKEWISEIRRQSYVNADDECPSPVAVNCMDSPEARSYGSPKRFNHVPDIPNASSDSVEGLGGTSPVKDWDSELMSTIETLQLNNKRLIEQQSAIQAQMENTEEGNNLLMAEVESLRKQLRSAQLTIEKNKGKEKENAELRQAVADAMEANQCLQTKITQLEKERTLHEGNLKNIDEKSPRCSSPCITSYMVRTRLYDFVSKCDGSKRMQLLETQAQVELLEEERKRLVNDLAEQKQYCTDLEEIQGVKNDMIAKESSTNSQMMAGFASQNEALKREKGRLEHRVLELEDNLLRLKRSELSAEKNSLVQNGPAASSTPFVRQSSLQQEILDQETSETIGLPSPMVGSGLSLNDSLLVDDIDTSLTDLNQSWMSGVSLDSTGTTASFEKYSLTARQLAGEFNLKKEKTLKHLDELTALNRSVDVREKREIIREHLAREMDTFAEKTSSLYMKKKAAEKRTVKLLAIVKKLKEENKEFLEERNEAHQKLRQLALLNDENSAKLLELEGKHEQDRKTVTEQNEKLESLEQQLSTVSLDFFKARVEKESLSRCLENEKRVTTRLEDKVGQLEKNQDELESQQTNLLVQIKELESELVKATSQLSMEKRRTSSLEESIQMSISRHSDELKDIFEAIPHSDSELFNRSRQSPRCSSPCITSYMVRTRLYDFVSKCDGSKRMQGVGSDYPDQETTKTLQKEEALETFEDNDLFRLRSPSLSSDSLSPQIDRHESDDTCESPSGKFVQLVENDDRELLTTSCQTDLKELVSTGSQTELLRELQRFERELGVVDKGTCTEEDHFEYEKQRRRRSGIIESPGPEVRTLGTTPKSSEETPTKITGGDSSSGKATLSVEKDKTATNLWRKKLSVAFKIPEEFDYESATSAALENSVGGNNFVDGVSLRVRPALNDKEIEKQFKTLVLAFQTDHDTLNRRLEVQARAREIAESNMNKELQSMSNSLKDMLSLLKTHLEIIKKSSQRIITQTEQHGCVKQEARMSSGVEVMICHAENLTRHLERVREDLNELRMKERLVADESASPGTLANGPTRLGIDSQTVSSPSSPLPHQEARMSSGVEVMICHAENLTRHLERVREDLNDLRMKERLVADESASPGTLANGPTRLGIDSQTVSSPSSPLPHQSEGGGDGTKQNSLLNFVMAFHTTSMRAKEALRSFRRRTEASRQEREASASPVRQTEEPSGKKMDSSLTESMPEAESSGTPVVVVSDSEGENDNINTELREGTQDEHEDEMVTVHLPAESEGNDQIKDASENESESDVLDSEVNSFQETSKRPSVCWRFLSAAFRFTTFVVIFLLIIFIGVTIFVKTDIVVIERDFVMSRLRKLLDPFIEVVYHEVPPQ</sequence>
<feature type="coiled-coil region" evidence="8">
    <location>
        <begin position="297"/>
        <end position="324"/>
    </location>
</feature>
<feature type="compositionally biased region" description="Acidic residues" evidence="9">
    <location>
        <begin position="1348"/>
        <end position="1357"/>
    </location>
</feature>
<evidence type="ECO:0000256" key="2">
    <source>
        <dbReference type="ARBA" id="ARBA00004496"/>
    </source>
</evidence>
<name>A0A2B4SGT2_STYPI</name>
<protein>
    <submittedName>
        <fullName evidence="12">Protein KASH5</fullName>
    </submittedName>
</protein>
<evidence type="ECO:0000256" key="6">
    <source>
        <dbReference type="ARBA" id="ARBA00023054"/>
    </source>
</evidence>
<evidence type="ECO:0000313" key="13">
    <source>
        <dbReference type="Proteomes" id="UP000225706"/>
    </source>
</evidence>
<dbReference type="InterPro" id="IPR028168">
    <property type="entry name" value="KASH5_CC"/>
</dbReference>
<evidence type="ECO:0000256" key="3">
    <source>
        <dbReference type="ARBA" id="ARBA00022490"/>
    </source>
</evidence>
<feature type="region of interest" description="Disordered" evidence="9">
    <location>
        <begin position="1112"/>
        <end position="1150"/>
    </location>
</feature>
<evidence type="ECO:0000256" key="9">
    <source>
        <dbReference type="SAM" id="MobiDB-lite"/>
    </source>
</evidence>
<feature type="region of interest" description="Disordered" evidence="9">
    <location>
        <begin position="881"/>
        <end position="931"/>
    </location>
</feature>
<gene>
    <name evidence="12" type="primary">Ccdc155</name>
    <name evidence="12" type="ORF">AWC38_SpisGene7234</name>
</gene>
<evidence type="ECO:0000256" key="4">
    <source>
        <dbReference type="ARBA" id="ARBA00022692"/>
    </source>
</evidence>
<evidence type="ECO:0000256" key="5">
    <source>
        <dbReference type="ARBA" id="ARBA00022989"/>
    </source>
</evidence>
<feature type="compositionally biased region" description="Basic and acidic residues" evidence="9">
    <location>
        <begin position="1251"/>
        <end position="1265"/>
    </location>
</feature>
<feature type="coiled-coil region" evidence="8">
    <location>
        <begin position="357"/>
        <end position="384"/>
    </location>
</feature>
<evidence type="ECO:0000256" key="8">
    <source>
        <dbReference type="SAM" id="Coils"/>
    </source>
</evidence>
<dbReference type="Pfam" id="PF14662">
    <property type="entry name" value="KASH_CCD"/>
    <property type="match status" value="1"/>
</dbReference>